<dbReference type="EMBL" id="BEZZ01115101">
    <property type="protein sequence ID" value="GCC43641.1"/>
    <property type="molecule type" value="Genomic_DNA"/>
</dbReference>
<evidence type="ECO:0000256" key="4">
    <source>
        <dbReference type="ARBA" id="ARBA00022525"/>
    </source>
</evidence>
<organism evidence="11 12">
    <name type="scientific">Chiloscyllium punctatum</name>
    <name type="common">Brownbanded bambooshark</name>
    <name type="synonym">Hemiscyllium punctatum</name>
    <dbReference type="NCBI Taxonomy" id="137246"/>
    <lineage>
        <taxon>Eukaryota</taxon>
        <taxon>Metazoa</taxon>
        <taxon>Chordata</taxon>
        <taxon>Craniata</taxon>
        <taxon>Vertebrata</taxon>
        <taxon>Chondrichthyes</taxon>
        <taxon>Elasmobranchii</taxon>
        <taxon>Galeomorphii</taxon>
        <taxon>Galeoidea</taxon>
        <taxon>Orectolobiformes</taxon>
        <taxon>Hemiscylliidae</taxon>
        <taxon>Chiloscyllium</taxon>
    </lineage>
</organism>
<keyword evidence="12" id="KW-1185">Reference proteome</keyword>
<evidence type="ECO:0000259" key="10">
    <source>
        <dbReference type="PROSITE" id="PS51412"/>
    </source>
</evidence>
<dbReference type="PANTHER" id="PTHR46096">
    <property type="entry name" value="PERFORIN-1"/>
    <property type="match status" value="1"/>
</dbReference>
<dbReference type="OrthoDB" id="1366754at2759"/>
<evidence type="ECO:0000256" key="3">
    <source>
        <dbReference type="ARBA" id="ARBA00009214"/>
    </source>
</evidence>
<dbReference type="InterPro" id="IPR052784">
    <property type="entry name" value="Perforin-1_pore-forming"/>
</dbReference>
<dbReference type="PROSITE" id="PS00279">
    <property type="entry name" value="MACPF_1"/>
    <property type="match status" value="1"/>
</dbReference>
<evidence type="ECO:0000256" key="2">
    <source>
        <dbReference type="ARBA" id="ARBA00004613"/>
    </source>
</evidence>
<evidence type="ECO:0000313" key="12">
    <source>
        <dbReference type="Proteomes" id="UP000287033"/>
    </source>
</evidence>
<dbReference type="GO" id="GO:0022829">
    <property type="term" value="F:wide pore channel activity"/>
    <property type="evidence" value="ECO:0007669"/>
    <property type="project" value="TreeGrafter"/>
</dbReference>
<proteinExistence type="inferred from homology"/>
<evidence type="ECO:0000256" key="9">
    <source>
        <dbReference type="SAM" id="SignalP"/>
    </source>
</evidence>
<evidence type="ECO:0000313" key="11">
    <source>
        <dbReference type="EMBL" id="GCC43641.1"/>
    </source>
</evidence>
<keyword evidence="6" id="KW-0204">Cytolysis</keyword>
<dbReference type="GO" id="GO:0001913">
    <property type="term" value="P:T cell mediated cytotoxicity"/>
    <property type="evidence" value="ECO:0007669"/>
    <property type="project" value="TreeGrafter"/>
</dbReference>
<dbReference type="PROSITE" id="PS51412">
    <property type="entry name" value="MACPF_2"/>
    <property type="match status" value="1"/>
</dbReference>
<dbReference type="STRING" id="137246.A0A401TLU2"/>
<reference evidence="11 12" key="1">
    <citation type="journal article" date="2018" name="Nat. Ecol. Evol.">
        <title>Shark genomes provide insights into elasmobranch evolution and the origin of vertebrates.</title>
        <authorList>
            <person name="Hara Y"/>
            <person name="Yamaguchi K"/>
            <person name="Onimaru K"/>
            <person name="Kadota M"/>
            <person name="Koyanagi M"/>
            <person name="Keeley SD"/>
            <person name="Tatsumi K"/>
            <person name="Tanaka K"/>
            <person name="Motone F"/>
            <person name="Kageyama Y"/>
            <person name="Nozu R"/>
            <person name="Adachi N"/>
            <person name="Nishimura O"/>
            <person name="Nakagawa R"/>
            <person name="Tanegashima C"/>
            <person name="Kiyatake I"/>
            <person name="Matsumoto R"/>
            <person name="Murakumo K"/>
            <person name="Nishida K"/>
            <person name="Terakita A"/>
            <person name="Kuratani S"/>
            <person name="Sato K"/>
            <person name="Hyodo S Kuraku.S."/>
        </authorList>
    </citation>
    <scope>NUCLEOTIDE SEQUENCE [LARGE SCALE GENOMIC DNA]</scope>
</reference>
<feature type="chain" id="PRO_5019561794" description="MACPF domain-containing protein" evidence="9">
    <location>
        <begin position="24"/>
        <end position="241"/>
    </location>
</feature>
<dbReference type="Pfam" id="PF01823">
    <property type="entry name" value="MACPF"/>
    <property type="match status" value="1"/>
</dbReference>
<feature type="domain" description="MACPF" evidence="10">
    <location>
        <begin position="29"/>
        <end position="241"/>
    </location>
</feature>
<dbReference type="GO" id="GO:0016020">
    <property type="term" value="C:membrane"/>
    <property type="evidence" value="ECO:0007669"/>
    <property type="project" value="UniProtKB-SubCell"/>
</dbReference>
<protein>
    <recommendedName>
        <fullName evidence="10">MACPF domain-containing protein</fullName>
    </recommendedName>
</protein>
<feature type="signal peptide" evidence="9">
    <location>
        <begin position="1"/>
        <end position="23"/>
    </location>
</feature>
<evidence type="ECO:0000256" key="8">
    <source>
        <dbReference type="ARBA" id="ARBA00023157"/>
    </source>
</evidence>
<sequence length="241" mass="26980">MTVRPTFSPALLLVLLWAAGGHASCFTGTANECRRASPVPGADLAGEGYDVVTLRRTGAFAVDVQTWRRRDGTCTLCRNSQMEGAPQRLPRQVTDWRTRPSCQRHLSSQLYESVGELEDSGASVVDKSWSAGLDLNLKPETGAKVRVAGTQSKVAEFARRRSSSDRYSFTAHTFQCQLYEYRLVHRPRPSGQFLRLARALPRRPGPSSRFFYQRFLRTYGTHYISGVRLGGRLHDVTALRT</sequence>
<dbReference type="Proteomes" id="UP000287033">
    <property type="component" value="Unassembled WGS sequence"/>
</dbReference>
<evidence type="ECO:0000256" key="7">
    <source>
        <dbReference type="ARBA" id="ARBA00023136"/>
    </source>
</evidence>
<dbReference type="InterPro" id="IPR020863">
    <property type="entry name" value="MACPF_CS"/>
</dbReference>
<dbReference type="GO" id="GO:0051607">
    <property type="term" value="P:defense response to virus"/>
    <property type="evidence" value="ECO:0007669"/>
    <property type="project" value="TreeGrafter"/>
</dbReference>
<dbReference type="GO" id="GO:0031640">
    <property type="term" value="P:killing of cells of another organism"/>
    <property type="evidence" value="ECO:0007669"/>
    <property type="project" value="UniProtKB-KW"/>
</dbReference>
<comment type="caution">
    <text evidence="11">The sequence shown here is derived from an EMBL/GenBank/DDBJ whole genome shotgun (WGS) entry which is preliminary data.</text>
</comment>
<dbReference type="AlphaFoldDB" id="A0A401TLU2"/>
<name>A0A401TLU2_CHIPU</name>
<keyword evidence="7" id="KW-0472">Membrane</keyword>
<comment type="subcellular location">
    <subcellularLocation>
        <location evidence="1">Membrane</location>
    </subcellularLocation>
    <subcellularLocation>
        <location evidence="2">Secreted</location>
    </subcellularLocation>
</comment>
<comment type="similarity">
    <text evidence="3">Belongs to the complement C6/C7/C8/C9 family.</text>
</comment>
<keyword evidence="4" id="KW-0964">Secreted</keyword>
<accession>A0A401TLU2</accession>
<evidence type="ECO:0000256" key="1">
    <source>
        <dbReference type="ARBA" id="ARBA00004370"/>
    </source>
</evidence>
<feature type="non-terminal residue" evidence="11">
    <location>
        <position position="241"/>
    </location>
</feature>
<dbReference type="OMA" id="GTETECD"/>
<dbReference type="PANTHER" id="PTHR46096:SF3">
    <property type="entry name" value="PERFORIN-1"/>
    <property type="match status" value="1"/>
</dbReference>
<gene>
    <name evidence="11" type="ORF">chiPu_0027832</name>
</gene>
<dbReference type="InterPro" id="IPR020864">
    <property type="entry name" value="MACPF"/>
</dbReference>
<dbReference type="GO" id="GO:0005576">
    <property type="term" value="C:extracellular region"/>
    <property type="evidence" value="ECO:0007669"/>
    <property type="project" value="UniProtKB-SubCell"/>
</dbReference>
<evidence type="ECO:0000256" key="6">
    <source>
        <dbReference type="ARBA" id="ARBA00022852"/>
    </source>
</evidence>
<evidence type="ECO:0000256" key="5">
    <source>
        <dbReference type="ARBA" id="ARBA00022729"/>
    </source>
</evidence>
<keyword evidence="8" id="KW-1015">Disulfide bond</keyword>
<keyword evidence="5 9" id="KW-0732">Signal</keyword>
<dbReference type="GO" id="GO:0001771">
    <property type="term" value="P:immunological synapse formation"/>
    <property type="evidence" value="ECO:0007669"/>
    <property type="project" value="TreeGrafter"/>
</dbReference>